<keyword evidence="1" id="KW-0436">Ligase</keyword>
<dbReference type="PANTHER" id="PTHR43272">
    <property type="entry name" value="LONG-CHAIN-FATTY-ACID--COA LIGASE"/>
    <property type="match status" value="1"/>
</dbReference>
<evidence type="ECO:0000256" key="2">
    <source>
        <dbReference type="ARBA" id="ARBA00022832"/>
    </source>
</evidence>
<reference evidence="5" key="1">
    <citation type="submission" date="2021-01" db="EMBL/GenBank/DDBJ databases">
        <authorList>
            <person name="Corre E."/>
            <person name="Pelletier E."/>
            <person name="Niang G."/>
            <person name="Scheremetjew M."/>
            <person name="Finn R."/>
            <person name="Kale V."/>
            <person name="Holt S."/>
            <person name="Cochrane G."/>
            <person name="Meng A."/>
            <person name="Brown T."/>
            <person name="Cohen L."/>
        </authorList>
    </citation>
    <scope>NUCLEOTIDE SEQUENCE</scope>
    <source>
        <strain evidence="5">Ras09</strain>
    </source>
</reference>
<dbReference type="GO" id="GO:0005783">
    <property type="term" value="C:endoplasmic reticulum"/>
    <property type="evidence" value="ECO:0007669"/>
    <property type="project" value="TreeGrafter"/>
</dbReference>
<dbReference type="Gene3D" id="3.40.50.12780">
    <property type="entry name" value="N-terminal domain of ligase-like"/>
    <property type="match status" value="1"/>
</dbReference>
<dbReference type="PANTHER" id="PTHR43272:SF32">
    <property type="entry name" value="AMP-DEPENDENT SYNTHETASE_LIGASE DOMAIN-CONTAINING PROTEIN"/>
    <property type="match status" value="1"/>
</dbReference>
<accession>A0A7S3CL59</accession>
<dbReference type="EMBL" id="HBIA01004947">
    <property type="protein sequence ID" value="CAE0230834.1"/>
    <property type="molecule type" value="Transcribed_RNA"/>
</dbReference>
<evidence type="ECO:0000256" key="1">
    <source>
        <dbReference type="ARBA" id="ARBA00022598"/>
    </source>
</evidence>
<dbReference type="Pfam" id="PF00501">
    <property type="entry name" value="AMP-binding"/>
    <property type="match status" value="1"/>
</dbReference>
<gene>
    <name evidence="5" type="ORF">SRAS04492_LOCUS2628</name>
</gene>
<evidence type="ECO:0000256" key="3">
    <source>
        <dbReference type="ARBA" id="ARBA00023098"/>
    </source>
</evidence>
<evidence type="ECO:0000259" key="4">
    <source>
        <dbReference type="Pfam" id="PF00501"/>
    </source>
</evidence>
<dbReference type="InterPro" id="IPR042099">
    <property type="entry name" value="ANL_N_sf"/>
</dbReference>
<proteinExistence type="predicted"/>
<dbReference type="GO" id="GO:0004467">
    <property type="term" value="F:long-chain fatty acid-CoA ligase activity"/>
    <property type="evidence" value="ECO:0007669"/>
    <property type="project" value="TreeGrafter"/>
</dbReference>
<feature type="domain" description="AMP-dependent synthetase/ligase" evidence="4">
    <location>
        <begin position="2"/>
        <end position="402"/>
    </location>
</feature>
<evidence type="ECO:0000313" key="5">
    <source>
        <dbReference type="EMBL" id="CAE0230834.1"/>
    </source>
</evidence>
<name>A0A7S3CL59_9SPIT</name>
<dbReference type="AlphaFoldDB" id="A0A7S3CL59"/>
<keyword evidence="2" id="KW-0276">Fatty acid metabolism</keyword>
<keyword evidence="3" id="KW-0443">Lipid metabolism</keyword>
<dbReference type="GO" id="GO:0016020">
    <property type="term" value="C:membrane"/>
    <property type="evidence" value="ECO:0007669"/>
    <property type="project" value="TreeGrafter"/>
</dbReference>
<dbReference type="SUPFAM" id="SSF56801">
    <property type="entry name" value="Acetyl-CoA synthetase-like"/>
    <property type="match status" value="1"/>
</dbReference>
<dbReference type="Pfam" id="PF23562">
    <property type="entry name" value="AMP-binding_C_3"/>
    <property type="match status" value="1"/>
</dbReference>
<dbReference type="InterPro" id="IPR000873">
    <property type="entry name" value="AMP-dep_synth/lig_dom"/>
</dbReference>
<organism evidence="5">
    <name type="scientific">Strombidium rassoulzadegani</name>
    <dbReference type="NCBI Taxonomy" id="1082188"/>
    <lineage>
        <taxon>Eukaryota</taxon>
        <taxon>Sar</taxon>
        <taxon>Alveolata</taxon>
        <taxon>Ciliophora</taxon>
        <taxon>Intramacronucleata</taxon>
        <taxon>Spirotrichea</taxon>
        <taxon>Oligotrichia</taxon>
        <taxon>Strombidiidae</taxon>
        <taxon>Strombidium</taxon>
    </lineage>
</organism>
<sequence>MAIMGVVCANCIFSDQYLTNSPAACLQQIEHSETKIIVCDTWESLKEKYLVNEDKLYKLGVKYAVLFSEFGTQGRPKKRQGGGGRIRVFEWREFLKRGEDIDNRVVIKLMIKQRPGQCCNLLYTSGTTADSKGVMLSHDNLSWFWEVKNRLELEQQQTLFSGGSPIQHAPAEEDQSSQSIKLVQSFNEVVHQVSFLPMSHITAQTFDFTRLICNNRRILITFAPPNSLHQSLIQTFREAQPTELVAVPRVYEKLEQQIKQVWALKGNLNRGMMSWARDKGFQNTKAQMVGDRSPFGFNLSKMLVLDKVRAEIGLGRVNKLFYVAAPLKKDTSQFFASLNLPIISIFGLTETSGAITYQEFPNVKLGRDGQPIPGTQIKISNADTEGVGEICVKGRNVFMGYLKREEENLEAFDVEGYFHTGDIGYIDREGERLRVMGRLKDIIVTAGGENISPHPIEARLKQICPIISYCVLVGDDRKFLSMLITLKVRTNKHGHPTYDLDPNVQSIIFRKYAVNENLQTIAQAQMSQAVTDYVQSMVDEVNALAQSKVHTVKRWVILDREFTVDKGELTPTLKIKRKVIQNIYRDKIEQLYGQAEHQRARARL</sequence>
<protein>
    <recommendedName>
        <fullName evidence="4">AMP-dependent synthetase/ligase domain-containing protein</fullName>
    </recommendedName>
</protein>